<dbReference type="Proteomes" id="UP001165960">
    <property type="component" value="Unassembled WGS sequence"/>
</dbReference>
<comment type="caution">
    <text evidence="1">The sequence shown here is derived from an EMBL/GenBank/DDBJ whole genome shotgun (WGS) entry which is preliminary data.</text>
</comment>
<keyword evidence="2" id="KW-1185">Reference proteome</keyword>
<evidence type="ECO:0000313" key="1">
    <source>
        <dbReference type="EMBL" id="KAJ9057504.1"/>
    </source>
</evidence>
<organism evidence="1 2">
    <name type="scientific">Entomophthora muscae</name>
    <dbReference type="NCBI Taxonomy" id="34485"/>
    <lineage>
        <taxon>Eukaryota</taxon>
        <taxon>Fungi</taxon>
        <taxon>Fungi incertae sedis</taxon>
        <taxon>Zoopagomycota</taxon>
        <taxon>Entomophthoromycotina</taxon>
        <taxon>Entomophthoromycetes</taxon>
        <taxon>Entomophthorales</taxon>
        <taxon>Entomophthoraceae</taxon>
        <taxon>Entomophthora</taxon>
    </lineage>
</organism>
<proteinExistence type="predicted"/>
<gene>
    <name evidence="1" type="ORF">DSO57_1022051</name>
</gene>
<accession>A0ACC2S569</accession>
<sequence>MTNRTSKDSGPLGTASLNHLFKEILEGWWASCLKTYEQQGNQEEFSLKIDSRDQLLVLLAHLALLAVGFKAKEKENQGDYVRLPNNWNSNEPYEFEYTHSQSQLHFQLKAIKMGTRTIIHATALETNDTHSLEVLAEDYIPDQVTFPLKLTSAAQISELDLSKLFSTPSRFAKYMDTFRTQILQKLIPGLQKEGYQEIATESTTSLAGSSQPRNPQRLQEPLGSSQFHPAPLNFPGGRNPLAYGDRDLNPLGGVGPGLPRFGGGGSAMDPFGMFGDDQGGMILGPRHPMFAPNPNAPPFPGRGPYLPPGSAPPGARFDPISPFDPSVRDPRSQMRGQHPRPPFSGEPDNDEAPPPVSFLILHS</sequence>
<protein>
    <submittedName>
        <fullName evidence="1">Uncharacterized protein</fullName>
    </submittedName>
</protein>
<evidence type="ECO:0000313" key="2">
    <source>
        <dbReference type="Proteomes" id="UP001165960"/>
    </source>
</evidence>
<name>A0ACC2S569_9FUNG</name>
<reference evidence="1" key="1">
    <citation type="submission" date="2022-04" db="EMBL/GenBank/DDBJ databases">
        <title>Genome of the entomopathogenic fungus Entomophthora muscae.</title>
        <authorList>
            <person name="Elya C."/>
            <person name="Lovett B.R."/>
            <person name="Lee E."/>
            <person name="Macias A.M."/>
            <person name="Hajek A.E."/>
            <person name="De Bivort B.L."/>
            <person name="Kasson M.T."/>
            <person name="De Fine Licht H.H."/>
            <person name="Stajich J.E."/>
        </authorList>
    </citation>
    <scope>NUCLEOTIDE SEQUENCE</scope>
    <source>
        <strain evidence="1">Berkeley</strain>
    </source>
</reference>
<dbReference type="EMBL" id="QTSX02005789">
    <property type="protein sequence ID" value="KAJ9057504.1"/>
    <property type="molecule type" value="Genomic_DNA"/>
</dbReference>